<evidence type="ECO:0000259" key="3">
    <source>
        <dbReference type="Pfam" id="PF00535"/>
    </source>
</evidence>
<dbReference type="PANTHER" id="PTHR48090:SF8">
    <property type="entry name" value="GLYCOSYLTRANSFERASE CSBB-RELATED"/>
    <property type="match status" value="1"/>
</dbReference>
<reference evidence="4 5" key="1">
    <citation type="journal article" date="2016" name="Front. Microbiol.">
        <title>Comprehensive Phylogenetic Analysis of Bovine Non-aureus Staphylococci Species Based on Whole-Genome Sequencing.</title>
        <authorList>
            <person name="Naushad S."/>
            <person name="Barkema H.W."/>
            <person name="Luby C."/>
            <person name="Condas L.A."/>
            <person name="Nobrega D.B."/>
            <person name="Carson D.A."/>
            <person name="De Buck J."/>
        </authorList>
    </citation>
    <scope>NUCLEOTIDE SEQUENCE [LARGE SCALE GENOMIC DNA]</scope>
    <source>
        <strain evidence="4 5">SNUC 993</strain>
    </source>
</reference>
<dbReference type="SUPFAM" id="SSF53448">
    <property type="entry name" value="Nucleotide-diphospho-sugar transferases"/>
    <property type="match status" value="1"/>
</dbReference>
<keyword evidence="5" id="KW-1185">Reference proteome</keyword>
<feature type="transmembrane region" description="Helical" evidence="2">
    <location>
        <begin position="233"/>
        <end position="254"/>
    </location>
</feature>
<dbReference type="Gene3D" id="3.90.550.10">
    <property type="entry name" value="Spore Coat Polysaccharide Biosynthesis Protein SpsA, Chain A"/>
    <property type="match status" value="1"/>
</dbReference>
<sequence length="350" mass="40466">MKLRVIVPCYNEGEIIVKTYQRLTEIMSQDSLQQHYDYDLLFVDDGSKDETISYIQEAAENDHHVKFISFSRNFGKESAMIAGFQHSVDCDAVVMIDADLQHPPTLIPQLVEGYKEGYDQVVAKRNREGEKQSRKLLTKAYYKLINHFVEDIQLNDGIGDFRLLSQRAVRSLVSLDEANRFSKGLYEWIGYNTKIFTYENVEREAGESKWPFKQLLNYGIDGLISFNTKPLRLLIYFGVFVSLISVLYILYILIDIMFNGIATPGYFSTIAAILFLGGVQLIAIGIVGEYIGRIYFEVKQRPKYLVQATNLKSIDDVNRDEDPYVKQDQRQKDEKMQDEEETREEALVRH</sequence>
<dbReference type="InterPro" id="IPR029044">
    <property type="entry name" value="Nucleotide-diphossugar_trans"/>
</dbReference>
<evidence type="ECO:0000256" key="1">
    <source>
        <dbReference type="SAM" id="MobiDB-lite"/>
    </source>
</evidence>
<dbReference type="InterPro" id="IPR050256">
    <property type="entry name" value="Glycosyltransferase_2"/>
</dbReference>
<gene>
    <name evidence="4" type="ORF">BU607_05260</name>
</gene>
<evidence type="ECO:0000313" key="4">
    <source>
        <dbReference type="EMBL" id="PTH18346.1"/>
    </source>
</evidence>
<feature type="domain" description="Glycosyltransferase 2-like" evidence="3">
    <location>
        <begin position="5"/>
        <end position="170"/>
    </location>
</feature>
<dbReference type="CDD" id="cd04187">
    <property type="entry name" value="DPM1_like_bac"/>
    <property type="match status" value="1"/>
</dbReference>
<evidence type="ECO:0000313" key="5">
    <source>
        <dbReference type="Proteomes" id="UP000242694"/>
    </source>
</evidence>
<accession>A0ABX5IEJ2</accession>
<dbReference type="InterPro" id="IPR001173">
    <property type="entry name" value="Glyco_trans_2-like"/>
</dbReference>
<protein>
    <submittedName>
        <fullName evidence="4">Glycosyltransferase</fullName>
    </submittedName>
</protein>
<name>A0ABX5IEJ2_9STAP</name>
<dbReference type="RefSeq" id="WP_107398177.1">
    <property type="nucleotide sequence ID" value="NZ_PZDI01000018.1"/>
</dbReference>
<dbReference type="Pfam" id="PF00535">
    <property type="entry name" value="Glycos_transf_2"/>
    <property type="match status" value="1"/>
</dbReference>
<keyword evidence="2" id="KW-0472">Membrane</keyword>
<organism evidence="4 5">
    <name type="scientific">Staphylococcus auricularis</name>
    <dbReference type="NCBI Taxonomy" id="29379"/>
    <lineage>
        <taxon>Bacteria</taxon>
        <taxon>Bacillati</taxon>
        <taxon>Bacillota</taxon>
        <taxon>Bacilli</taxon>
        <taxon>Bacillales</taxon>
        <taxon>Staphylococcaceae</taxon>
        <taxon>Staphylococcus</taxon>
    </lineage>
</organism>
<feature type="compositionally biased region" description="Basic and acidic residues" evidence="1">
    <location>
        <begin position="319"/>
        <end position="335"/>
    </location>
</feature>
<comment type="caution">
    <text evidence="4">The sequence shown here is derived from an EMBL/GenBank/DDBJ whole genome shotgun (WGS) entry which is preliminary data.</text>
</comment>
<dbReference type="EMBL" id="PZDI01000018">
    <property type="protein sequence ID" value="PTH18346.1"/>
    <property type="molecule type" value="Genomic_DNA"/>
</dbReference>
<feature type="region of interest" description="Disordered" evidence="1">
    <location>
        <begin position="319"/>
        <end position="350"/>
    </location>
</feature>
<keyword evidence="2" id="KW-1133">Transmembrane helix</keyword>
<dbReference type="PANTHER" id="PTHR48090">
    <property type="entry name" value="UNDECAPRENYL-PHOSPHATE 4-DEOXY-4-FORMAMIDO-L-ARABINOSE TRANSFERASE-RELATED"/>
    <property type="match status" value="1"/>
</dbReference>
<keyword evidence="2" id="KW-0812">Transmembrane</keyword>
<proteinExistence type="predicted"/>
<dbReference type="Proteomes" id="UP000242694">
    <property type="component" value="Unassembled WGS sequence"/>
</dbReference>
<evidence type="ECO:0000256" key="2">
    <source>
        <dbReference type="SAM" id="Phobius"/>
    </source>
</evidence>
<feature type="transmembrane region" description="Helical" evidence="2">
    <location>
        <begin position="266"/>
        <end position="291"/>
    </location>
</feature>